<dbReference type="InterPro" id="IPR002219">
    <property type="entry name" value="PKC_DAG/PE"/>
</dbReference>
<evidence type="ECO:0000313" key="8">
    <source>
        <dbReference type="Proteomes" id="UP001454036"/>
    </source>
</evidence>
<proteinExistence type="predicted"/>
<dbReference type="InterPro" id="IPR046349">
    <property type="entry name" value="C1-like_sf"/>
</dbReference>
<dbReference type="PANTHER" id="PTHR47841:SF7">
    <property type="entry name" value="CYSTEINE_HISTIDINE-RICH C1 DOMAIN PROTEIN"/>
    <property type="match status" value="1"/>
</dbReference>
<evidence type="ECO:0000256" key="1">
    <source>
        <dbReference type="ARBA" id="ARBA00022723"/>
    </source>
</evidence>
<feature type="region of interest" description="Disordered" evidence="5">
    <location>
        <begin position="360"/>
        <end position="379"/>
    </location>
</feature>
<dbReference type="PANTHER" id="PTHR47841">
    <property type="entry name" value="DIACYLGLYCEROL KINASE THETA-LIKE-RELATED"/>
    <property type="match status" value="1"/>
</dbReference>
<keyword evidence="1" id="KW-0479">Metal-binding</keyword>
<accession>A0AAV3QYK9</accession>
<reference evidence="7 8" key="1">
    <citation type="submission" date="2024-01" db="EMBL/GenBank/DDBJ databases">
        <title>The complete chloroplast genome sequence of Lithospermum erythrorhizon: insights into the phylogenetic relationship among Boraginaceae species and the maternal lineages of purple gromwells.</title>
        <authorList>
            <person name="Okada T."/>
            <person name="Watanabe K."/>
        </authorList>
    </citation>
    <scope>NUCLEOTIDE SEQUENCE [LARGE SCALE GENOMIC DNA]</scope>
</reference>
<keyword evidence="2" id="KW-0677">Repeat</keyword>
<protein>
    <submittedName>
        <fullName evidence="7">Kinase</fullName>
    </submittedName>
</protein>
<keyword evidence="3" id="KW-0863">Zinc-finger</keyword>
<dbReference type="InterPro" id="IPR004146">
    <property type="entry name" value="DC1"/>
</dbReference>
<evidence type="ECO:0000259" key="6">
    <source>
        <dbReference type="PROSITE" id="PS50081"/>
    </source>
</evidence>
<feature type="domain" description="Phorbol-ester/DAG-type" evidence="6">
    <location>
        <begin position="124"/>
        <end position="176"/>
    </location>
</feature>
<dbReference type="PROSITE" id="PS50081">
    <property type="entry name" value="ZF_DAG_PE_2"/>
    <property type="match status" value="1"/>
</dbReference>
<dbReference type="Gene3D" id="3.30.60.90">
    <property type="match status" value="1"/>
</dbReference>
<dbReference type="Pfam" id="PF03107">
    <property type="entry name" value="C1_2"/>
    <property type="match status" value="3"/>
</dbReference>
<dbReference type="GO" id="GO:0016301">
    <property type="term" value="F:kinase activity"/>
    <property type="evidence" value="ECO:0007669"/>
    <property type="project" value="UniProtKB-KW"/>
</dbReference>
<keyword evidence="7" id="KW-0808">Transferase</keyword>
<evidence type="ECO:0000313" key="7">
    <source>
        <dbReference type="EMBL" id="GAA0168301.1"/>
    </source>
</evidence>
<feature type="region of interest" description="Disordered" evidence="5">
    <location>
        <begin position="179"/>
        <end position="205"/>
    </location>
</feature>
<dbReference type="AlphaFoldDB" id="A0AAV3QYK9"/>
<evidence type="ECO:0000256" key="2">
    <source>
        <dbReference type="ARBA" id="ARBA00022737"/>
    </source>
</evidence>
<comment type="caution">
    <text evidence="7">The sequence shown here is derived from an EMBL/GenBank/DDBJ whole genome shotgun (WGS) entry which is preliminary data.</text>
</comment>
<dbReference type="Gene3D" id="3.30.60.20">
    <property type="match status" value="1"/>
</dbReference>
<evidence type="ECO:0000256" key="4">
    <source>
        <dbReference type="ARBA" id="ARBA00022833"/>
    </source>
</evidence>
<dbReference type="SUPFAM" id="SSF57889">
    <property type="entry name" value="Cysteine-rich domain"/>
    <property type="match status" value="2"/>
</dbReference>
<evidence type="ECO:0000256" key="3">
    <source>
        <dbReference type="ARBA" id="ARBA00022771"/>
    </source>
</evidence>
<keyword evidence="4" id="KW-0862">Zinc</keyword>
<dbReference type="GO" id="GO:0008270">
    <property type="term" value="F:zinc ion binding"/>
    <property type="evidence" value="ECO:0007669"/>
    <property type="project" value="UniProtKB-KW"/>
</dbReference>
<keyword evidence="7" id="KW-0418">Kinase</keyword>
<sequence length="414" mass="44794">MAQLERPFSLSKTNIIQHPTHPKHPLQELTNSIEFSCDGCHALGSGTRYNCAICEYDLHDFCASCPVTLSSNLHPNHPLHLQNKVVDDRFCDLCGDLVNGLFYSCEECEVDLHPLCTLLPPAAKHALHPQHILKLQPEKPSWCAVCRQVCNLWRYRCNTCCLDIHPECVLGSPDVSDNESKTRAVVEKPSQAQPPPGSYKDASGQTTREMVVPPVQGAVELPHGKYDGFSSDVATRALVAQPYQMQPPPRYDVFASDSASRALITQPSEAQLLAGSFNVPSSLTTRRMVAPAVQPSSGYSVGVPFGGLPMQINPVFYMGMMQPMMYYQGQGANPVAFGMQGTNYQGVIYHQGQGMIGSGIGMDQPAGSSNKNQGGDGKPKMTVKRKIYLAAKVAASVATLATTGVPLGLFLSSS</sequence>
<evidence type="ECO:0000256" key="5">
    <source>
        <dbReference type="SAM" id="MobiDB-lite"/>
    </source>
</evidence>
<name>A0AAV3QYK9_LITER</name>
<gene>
    <name evidence="7" type="ORF">LIER_40534</name>
</gene>
<keyword evidence="8" id="KW-1185">Reference proteome</keyword>
<dbReference type="Proteomes" id="UP001454036">
    <property type="component" value="Unassembled WGS sequence"/>
</dbReference>
<organism evidence="7 8">
    <name type="scientific">Lithospermum erythrorhizon</name>
    <name type="common">Purple gromwell</name>
    <name type="synonym">Lithospermum officinale var. erythrorhizon</name>
    <dbReference type="NCBI Taxonomy" id="34254"/>
    <lineage>
        <taxon>Eukaryota</taxon>
        <taxon>Viridiplantae</taxon>
        <taxon>Streptophyta</taxon>
        <taxon>Embryophyta</taxon>
        <taxon>Tracheophyta</taxon>
        <taxon>Spermatophyta</taxon>
        <taxon>Magnoliopsida</taxon>
        <taxon>eudicotyledons</taxon>
        <taxon>Gunneridae</taxon>
        <taxon>Pentapetalae</taxon>
        <taxon>asterids</taxon>
        <taxon>lamiids</taxon>
        <taxon>Boraginales</taxon>
        <taxon>Boraginaceae</taxon>
        <taxon>Boraginoideae</taxon>
        <taxon>Lithospermeae</taxon>
        <taxon>Lithospermum</taxon>
    </lineage>
</organism>
<dbReference type="InterPro" id="IPR043145">
    <property type="entry name" value="Znf_ZZ_sf"/>
</dbReference>
<dbReference type="EMBL" id="BAABME010023555">
    <property type="protein sequence ID" value="GAA0168301.1"/>
    <property type="molecule type" value="Genomic_DNA"/>
</dbReference>